<protein>
    <recommendedName>
        <fullName evidence="3">Tetratricopeptide repeat protein</fullName>
    </recommendedName>
</protein>
<evidence type="ECO:0000313" key="1">
    <source>
        <dbReference type="EMBL" id="QWT49850.1"/>
    </source>
</evidence>
<name>A0A975SQ17_9RHOO</name>
<accession>A0A975SQ17</accession>
<dbReference type="KEGG" id="aiq:Azoinq_04375"/>
<organism evidence="1 2">
    <name type="scientific">Azospira inquinata</name>
    <dbReference type="NCBI Taxonomy" id="2785627"/>
    <lineage>
        <taxon>Bacteria</taxon>
        <taxon>Pseudomonadati</taxon>
        <taxon>Pseudomonadota</taxon>
        <taxon>Betaproteobacteria</taxon>
        <taxon>Rhodocyclales</taxon>
        <taxon>Rhodocyclaceae</taxon>
        <taxon>Azospira</taxon>
    </lineage>
</organism>
<reference evidence="1" key="1">
    <citation type="submission" date="2020-11" db="EMBL/GenBank/DDBJ databases">
        <title>Azospira inquinata sp. nov.</title>
        <authorList>
            <person name="Moe W.M."/>
            <person name="Mikes M.C."/>
        </authorList>
    </citation>
    <scope>NUCLEOTIDE SEQUENCE</scope>
    <source>
        <strain evidence="1">Azo-3</strain>
    </source>
</reference>
<proteinExistence type="predicted"/>
<sequence>MNGLAALALRQGQYGPAAAWYQKALAAHPQDVTARVGLLRLKGEINPMATESALHQLLQESPEACDGYQALGILLADQARWGEAREAFQQANTCRPGNPNTLLNLAVSLDHLSKSQARDYYRQALQAGEPGAAHFDREGARARLAALEGAEASTP</sequence>
<evidence type="ECO:0008006" key="3">
    <source>
        <dbReference type="Google" id="ProtNLM"/>
    </source>
</evidence>
<gene>
    <name evidence="1" type="ORF">Azoinq_04375</name>
</gene>
<dbReference type="AlphaFoldDB" id="A0A975SQ17"/>
<dbReference type="Proteomes" id="UP000683428">
    <property type="component" value="Chromosome"/>
</dbReference>
<keyword evidence="2" id="KW-1185">Reference proteome</keyword>
<dbReference type="RefSeq" id="WP_216131911.1">
    <property type="nucleotide sequence ID" value="NZ_CP064782.1"/>
</dbReference>
<evidence type="ECO:0000313" key="2">
    <source>
        <dbReference type="Proteomes" id="UP000683428"/>
    </source>
</evidence>
<dbReference type="EMBL" id="CP064782">
    <property type="protein sequence ID" value="QWT49850.1"/>
    <property type="molecule type" value="Genomic_DNA"/>
</dbReference>